<dbReference type="EC" id="2.7.1.49" evidence="2"/>
<dbReference type="PANTHER" id="PTHR20858:SF17">
    <property type="entry name" value="HYDROXYMETHYLPYRIMIDINE_PHOSPHOMETHYLPYRIMIDINE KINASE THI20-RELATED"/>
    <property type="match status" value="1"/>
</dbReference>
<evidence type="ECO:0000256" key="4">
    <source>
        <dbReference type="ARBA" id="ARBA00022741"/>
    </source>
</evidence>
<evidence type="ECO:0000313" key="8">
    <source>
        <dbReference type="EMBL" id="ANC93224.2"/>
    </source>
</evidence>
<keyword evidence="9" id="KW-1185">Reference proteome</keyword>
<dbReference type="GO" id="GO:0005829">
    <property type="term" value="C:cytosol"/>
    <property type="evidence" value="ECO:0007669"/>
    <property type="project" value="TreeGrafter"/>
</dbReference>
<feature type="domain" description="Pyridoxamine kinase/Phosphomethylpyrimidine kinase" evidence="7">
    <location>
        <begin position="22"/>
        <end position="267"/>
    </location>
</feature>
<keyword evidence="3" id="KW-0808">Transferase</keyword>
<keyword evidence="4" id="KW-0547">Nucleotide-binding</keyword>
<dbReference type="CDD" id="cd01169">
    <property type="entry name" value="HMPP_kinase"/>
    <property type="match status" value="1"/>
</dbReference>
<dbReference type="FunFam" id="3.40.1190.20:FF:000003">
    <property type="entry name" value="Phosphomethylpyrimidine kinase ThiD"/>
    <property type="match status" value="1"/>
</dbReference>
<dbReference type="UniPathway" id="UPA00060">
    <property type="reaction ID" value="UER00138"/>
</dbReference>
<dbReference type="GO" id="GO:0009229">
    <property type="term" value="P:thiamine diphosphate biosynthetic process"/>
    <property type="evidence" value="ECO:0007669"/>
    <property type="project" value="UniProtKB-UniPathway"/>
</dbReference>
<keyword evidence="5 8" id="KW-0418">Kinase</keyword>
<evidence type="ECO:0000259" key="7">
    <source>
        <dbReference type="Pfam" id="PF08543"/>
    </source>
</evidence>
<dbReference type="KEGG" id="ahu:A6A40_12975"/>
<dbReference type="Gene3D" id="3.40.1190.20">
    <property type="match status" value="1"/>
</dbReference>
<comment type="pathway">
    <text evidence="1">Cofactor biosynthesis; thiamine diphosphate biosynthesis.</text>
</comment>
<dbReference type="SUPFAM" id="SSF53613">
    <property type="entry name" value="Ribokinase-like"/>
    <property type="match status" value="1"/>
</dbReference>
<gene>
    <name evidence="8" type="primary">thiD</name>
    <name evidence="8" type="ORF">A6A40_12975</name>
</gene>
<evidence type="ECO:0000256" key="6">
    <source>
        <dbReference type="ARBA" id="ARBA00022840"/>
    </source>
</evidence>
<evidence type="ECO:0000256" key="1">
    <source>
        <dbReference type="ARBA" id="ARBA00004948"/>
    </source>
</evidence>
<dbReference type="Proteomes" id="UP000077405">
    <property type="component" value="Chromosome"/>
</dbReference>
<dbReference type="EMBL" id="CP015285">
    <property type="protein sequence ID" value="ANC93224.2"/>
    <property type="molecule type" value="Genomic_DNA"/>
</dbReference>
<reference evidence="8 9" key="1">
    <citation type="journal article" date="2013" name="Int. J. Syst. Evol. Microbiol.">
        <title>Azospirillum humicireducens sp. nov., a nitrogen-fixing bacterium isolated from a microbial fuel cell.</title>
        <authorList>
            <person name="Zhou S."/>
            <person name="Han L."/>
            <person name="Wang Y."/>
            <person name="Yang G."/>
            <person name="Zhuang L."/>
            <person name="Hu P."/>
        </authorList>
    </citation>
    <scope>NUCLEOTIDE SEQUENCE [LARGE SCALE GENOMIC DNA]</scope>
    <source>
        <strain evidence="8 9">SgZ-5</strain>
    </source>
</reference>
<accession>A0A160JJQ7</accession>
<dbReference type="OrthoDB" id="9810880at2"/>
<dbReference type="RefSeq" id="WP_108546667.1">
    <property type="nucleotide sequence ID" value="NZ_CP015285.1"/>
</dbReference>
<dbReference type="GO" id="GO:0008902">
    <property type="term" value="F:hydroxymethylpyrimidine kinase activity"/>
    <property type="evidence" value="ECO:0007669"/>
    <property type="project" value="UniProtKB-EC"/>
</dbReference>
<dbReference type="NCBIfam" id="TIGR00097">
    <property type="entry name" value="HMP-P_kinase"/>
    <property type="match status" value="1"/>
</dbReference>
<dbReference type="GO" id="GO:0008972">
    <property type="term" value="F:phosphomethylpyrimidine kinase activity"/>
    <property type="evidence" value="ECO:0007669"/>
    <property type="project" value="InterPro"/>
</dbReference>
<dbReference type="Pfam" id="PF08543">
    <property type="entry name" value="Phos_pyr_kin"/>
    <property type="match status" value="1"/>
</dbReference>
<protein>
    <recommendedName>
        <fullName evidence="2">hydroxymethylpyrimidine kinase</fullName>
        <ecNumber evidence="2">2.7.1.49</ecNumber>
    </recommendedName>
</protein>
<proteinExistence type="predicted"/>
<dbReference type="PANTHER" id="PTHR20858">
    <property type="entry name" value="PHOSPHOMETHYLPYRIMIDINE KINASE"/>
    <property type="match status" value="1"/>
</dbReference>
<dbReference type="STRING" id="1226968.A6A40_12975"/>
<dbReference type="AlphaFoldDB" id="A0A160JJQ7"/>
<dbReference type="InterPro" id="IPR013749">
    <property type="entry name" value="PM/HMP-P_kinase-1"/>
</dbReference>
<dbReference type="GO" id="GO:0009228">
    <property type="term" value="P:thiamine biosynthetic process"/>
    <property type="evidence" value="ECO:0007669"/>
    <property type="project" value="InterPro"/>
</dbReference>
<evidence type="ECO:0000256" key="3">
    <source>
        <dbReference type="ARBA" id="ARBA00022679"/>
    </source>
</evidence>
<dbReference type="InterPro" id="IPR004399">
    <property type="entry name" value="HMP/HMP-P_kinase_dom"/>
</dbReference>
<name>A0A160JJQ7_9PROT</name>
<evidence type="ECO:0000256" key="5">
    <source>
        <dbReference type="ARBA" id="ARBA00022777"/>
    </source>
</evidence>
<sequence length="276" mass="28609">MTGGSEMTGSVKGRVLIVAGSDSGGGAGIQADIKAVSALGAFASTAIAALTAQNTTGVYGVVPVDPAFVALQMKVVLEDIGADAVKIGMLANAPVIEAVAAEYEARAVNVPLVLDPVMIAKSGHHLLDPDAVVTLRKRLLPLAEVVTPNLPEAEALTDLPIRDLDDMRRAAELMLSFGPKSVLLKGGHLEDDSLYDLLLTEEGETVFQGKRVHTPHTHGTGCTLSSAIAAGLAQGLGTRDAVARARRYVETAILTAPGLGHGHGPLNHLHTVREFS</sequence>
<evidence type="ECO:0000256" key="2">
    <source>
        <dbReference type="ARBA" id="ARBA00012135"/>
    </source>
</evidence>
<organism evidence="8 9">
    <name type="scientific">Azospirillum humicireducens</name>
    <dbReference type="NCBI Taxonomy" id="1226968"/>
    <lineage>
        <taxon>Bacteria</taxon>
        <taxon>Pseudomonadati</taxon>
        <taxon>Pseudomonadota</taxon>
        <taxon>Alphaproteobacteria</taxon>
        <taxon>Rhodospirillales</taxon>
        <taxon>Azospirillaceae</taxon>
        <taxon>Azospirillum</taxon>
    </lineage>
</organism>
<dbReference type="InterPro" id="IPR029056">
    <property type="entry name" value="Ribokinase-like"/>
</dbReference>
<dbReference type="GO" id="GO:0005524">
    <property type="term" value="F:ATP binding"/>
    <property type="evidence" value="ECO:0007669"/>
    <property type="project" value="UniProtKB-KW"/>
</dbReference>
<keyword evidence="6" id="KW-0067">ATP-binding</keyword>
<evidence type="ECO:0000313" key="9">
    <source>
        <dbReference type="Proteomes" id="UP000077405"/>
    </source>
</evidence>